<comment type="caution">
    <text evidence="1">The sequence shown here is derived from an EMBL/GenBank/DDBJ whole genome shotgun (WGS) entry which is preliminary data.</text>
</comment>
<dbReference type="InterPro" id="IPR036397">
    <property type="entry name" value="RNaseH_sf"/>
</dbReference>
<accession>A0A3L6PDD5</accession>
<protein>
    <submittedName>
        <fullName evidence="1">Uncharacterized protein</fullName>
    </submittedName>
</protein>
<dbReference type="SUPFAM" id="SSF53098">
    <property type="entry name" value="Ribonuclease H-like"/>
    <property type="match status" value="1"/>
</dbReference>
<name>A0A3L6PDD5_PANMI</name>
<organism evidence="1 2">
    <name type="scientific">Panicum miliaceum</name>
    <name type="common">Proso millet</name>
    <name type="synonym">Broomcorn millet</name>
    <dbReference type="NCBI Taxonomy" id="4540"/>
    <lineage>
        <taxon>Eukaryota</taxon>
        <taxon>Viridiplantae</taxon>
        <taxon>Streptophyta</taxon>
        <taxon>Embryophyta</taxon>
        <taxon>Tracheophyta</taxon>
        <taxon>Spermatophyta</taxon>
        <taxon>Magnoliopsida</taxon>
        <taxon>Liliopsida</taxon>
        <taxon>Poales</taxon>
        <taxon>Poaceae</taxon>
        <taxon>PACMAD clade</taxon>
        <taxon>Panicoideae</taxon>
        <taxon>Panicodae</taxon>
        <taxon>Paniceae</taxon>
        <taxon>Panicinae</taxon>
        <taxon>Panicum</taxon>
        <taxon>Panicum sect. Panicum</taxon>
    </lineage>
</organism>
<dbReference type="EMBL" id="PQIB02000018">
    <property type="protein sequence ID" value="RLM54254.1"/>
    <property type="molecule type" value="Genomic_DNA"/>
</dbReference>
<reference evidence="2" key="1">
    <citation type="journal article" date="2019" name="Nat. Commun.">
        <title>The genome of broomcorn millet.</title>
        <authorList>
            <person name="Zou C."/>
            <person name="Miki D."/>
            <person name="Li D."/>
            <person name="Tang Q."/>
            <person name="Xiao L."/>
            <person name="Rajput S."/>
            <person name="Deng P."/>
            <person name="Jia W."/>
            <person name="Huang R."/>
            <person name="Zhang M."/>
            <person name="Sun Y."/>
            <person name="Hu J."/>
            <person name="Fu X."/>
            <person name="Schnable P.S."/>
            <person name="Li F."/>
            <person name="Zhang H."/>
            <person name="Feng B."/>
            <person name="Zhu X."/>
            <person name="Liu R."/>
            <person name="Schnable J.C."/>
            <person name="Zhu J.-K."/>
            <person name="Zhang H."/>
        </authorList>
    </citation>
    <scope>NUCLEOTIDE SEQUENCE [LARGE SCALE GENOMIC DNA]</scope>
</reference>
<dbReference type="Proteomes" id="UP000275267">
    <property type="component" value="Unassembled WGS sequence"/>
</dbReference>
<evidence type="ECO:0000313" key="1">
    <source>
        <dbReference type="EMBL" id="RLM54254.1"/>
    </source>
</evidence>
<keyword evidence="2" id="KW-1185">Reference proteome</keyword>
<evidence type="ECO:0000313" key="2">
    <source>
        <dbReference type="Proteomes" id="UP000275267"/>
    </source>
</evidence>
<sequence>MGNNHSDPNNGRCLAFEFNLRGFNHATDPHALGSVRYLEEHGMSLDEHRVRRIPMERLTDALHRSGLLHRRDVS</sequence>
<proteinExistence type="predicted"/>
<dbReference type="Gene3D" id="3.30.420.10">
    <property type="entry name" value="Ribonuclease H-like superfamily/Ribonuclease H"/>
    <property type="match status" value="1"/>
</dbReference>
<dbReference type="InterPro" id="IPR012337">
    <property type="entry name" value="RNaseH-like_sf"/>
</dbReference>
<gene>
    <name evidence="1" type="ORF">C2845_PM10G11540</name>
</gene>
<dbReference type="AlphaFoldDB" id="A0A3L6PDD5"/>
<dbReference type="GO" id="GO:0003676">
    <property type="term" value="F:nucleic acid binding"/>
    <property type="evidence" value="ECO:0007669"/>
    <property type="project" value="InterPro"/>
</dbReference>